<keyword evidence="3" id="KW-0547">Nucleotide-binding</keyword>
<dbReference type="PROSITE" id="PS51221">
    <property type="entry name" value="TTL"/>
    <property type="match status" value="1"/>
</dbReference>
<comment type="similarity">
    <text evidence="1">Belongs to the tubulin--tyrosine ligase family.</text>
</comment>
<accession>A0ABP1QWK4</accession>
<keyword evidence="4" id="KW-0067">ATP-binding</keyword>
<comment type="caution">
    <text evidence="6">The sequence shown here is derived from an EMBL/GenBank/DDBJ whole genome shotgun (WGS) entry which is preliminary data.</text>
</comment>
<dbReference type="Gene3D" id="3.30.470.20">
    <property type="entry name" value="ATP-grasp fold, B domain"/>
    <property type="match status" value="1"/>
</dbReference>
<name>A0ABP1QWK4_9HEXA</name>
<dbReference type="Pfam" id="PF03133">
    <property type="entry name" value="TTL"/>
    <property type="match status" value="1"/>
</dbReference>
<evidence type="ECO:0000313" key="6">
    <source>
        <dbReference type="EMBL" id="CAL8113074.1"/>
    </source>
</evidence>
<dbReference type="SUPFAM" id="SSF56059">
    <property type="entry name" value="Glutathione synthetase ATP-binding domain-like"/>
    <property type="match status" value="1"/>
</dbReference>
<dbReference type="Proteomes" id="UP001642540">
    <property type="component" value="Unassembled WGS sequence"/>
</dbReference>
<keyword evidence="7" id="KW-1185">Reference proteome</keyword>
<reference evidence="6 7" key="1">
    <citation type="submission" date="2024-08" db="EMBL/GenBank/DDBJ databases">
        <authorList>
            <person name="Cucini C."/>
            <person name="Frati F."/>
        </authorList>
    </citation>
    <scope>NUCLEOTIDE SEQUENCE [LARGE SCALE GENOMIC DNA]</scope>
</reference>
<dbReference type="EMBL" id="CAXLJM020000049">
    <property type="protein sequence ID" value="CAL8113074.1"/>
    <property type="molecule type" value="Genomic_DNA"/>
</dbReference>
<keyword evidence="2" id="KW-0436">Ligase</keyword>
<proteinExistence type="inferred from homology"/>
<evidence type="ECO:0000256" key="3">
    <source>
        <dbReference type="ARBA" id="ARBA00022741"/>
    </source>
</evidence>
<sequence>MMNQIDYIVIRTLQSAANLVVQDRHCFEIYGFDVILDSNLFPWLLEVNACPAFTPSNEEDYVLKCGLIDDTTSVLDLEGRLTGYEKRIGGYDLIWNDGPVYANSNDCGYSLGIEDGPKLNSFLGGAF</sequence>
<gene>
    <name evidence="6" type="ORF">ODALV1_LOCUS15906</name>
</gene>
<dbReference type="InterPro" id="IPR004344">
    <property type="entry name" value="TTL/TTLL_fam"/>
</dbReference>
<evidence type="ECO:0000256" key="1">
    <source>
        <dbReference type="ARBA" id="ARBA00006820"/>
    </source>
</evidence>
<evidence type="ECO:0000256" key="2">
    <source>
        <dbReference type="ARBA" id="ARBA00022598"/>
    </source>
</evidence>
<dbReference type="PANTHER" id="PTHR12241:SF39">
    <property type="entry name" value="TUBULIN POLYGLUTAMYLASE TTLL9-RELATED"/>
    <property type="match status" value="1"/>
</dbReference>
<evidence type="ECO:0000313" key="7">
    <source>
        <dbReference type="Proteomes" id="UP001642540"/>
    </source>
</evidence>
<evidence type="ECO:0000256" key="4">
    <source>
        <dbReference type="ARBA" id="ARBA00022840"/>
    </source>
</evidence>
<dbReference type="PANTHER" id="PTHR12241">
    <property type="entry name" value="TUBULIN POLYGLUTAMYLASE"/>
    <property type="match status" value="1"/>
</dbReference>
<organism evidence="6 7">
    <name type="scientific">Orchesella dallaii</name>
    <dbReference type="NCBI Taxonomy" id="48710"/>
    <lineage>
        <taxon>Eukaryota</taxon>
        <taxon>Metazoa</taxon>
        <taxon>Ecdysozoa</taxon>
        <taxon>Arthropoda</taxon>
        <taxon>Hexapoda</taxon>
        <taxon>Collembola</taxon>
        <taxon>Entomobryomorpha</taxon>
        <taxon>Entomobryoidea</taxon>
        <taxon>Orchesellidae</taxon>
        <taxon>Orchesellinae</taxon>
        <taxon>Orchesella</taxon>
    </lineage>
</organism>
<evidence type="ECO:0000256" key="5">
    <source>
        <dbReference type="ARBA" id="ARBA00030445"/>
    </source>
</evidence>
<protein>
    <recommendedName>
        <fullName evidence="5">Tubulin--tyrosine ligase-like protein 9</fullName>
    </recommendedName>
</protein>